<proteinExistence type="predicted"/>
<keyword evidence="1" id="KW-1133">Transmembrane helix</keyword>
<keyword evidence="3" id="KW-1185">Reference proteome</keyword>
<dbReference type="EMBL" id="JBBPBN010000017">
    <property type="protein sequence ID" value="KAK9019426.1"/>
    <property type="molecule type" value="Genomic_DNA"/>
</dbReference>
<keyword evidence="1" id="KW-0812">Transmembrane</keyword>
<name>A0ABR2S2D6_9ROSI</name>
<accession>A0ABR2S2D6</accession>
<evidence type="ECO:0000256" key="1">
    <source>
        <dbReference type="SAM" id="Phobius"/>
    </source>
</evidence>
<keyword evidence="1" id="KW-0472">Membrane</keyword>
<feature type="transmembrane region" description="Helical" evidence="1">
    <location>
        <begin position="54"/>
        <end position="76"/>
    </location>
</feature>
<evidence type="ECO:0000313" key="3">
    <source>
        <dbReference type="Proteomes" id="UP001396334"/>
    </source>
</evidence>
<comment type="caution">
    <text evidence="2">The sequence shown here is derived from an EMBL/GenBank/DDBJ whole genome shotgun (WGS) entry which is preliminary data.</text>
</comment>
<protein>
    <submittedName>
        <fullName evidence="2">Uncharacterized protein</fullName>
    </submittedName>
</protein>
<gene>
    <name evidence="2" type="ORF">V6N11_053950</name>
</gene>
<sequence>MAAIAAPVKGPSQKTQWLVQVQLTTAGPYDTAGFIEAPSKEPPATMLALTMKPITIGAIIPTAHFFGSIAVVYTVYTSPNIMTISKTTMFHADTPKDSAKADVSCSWIKTTKSKH</sequence>
<organism evidence="2 3">
    <name type="scientific">Hibiscus sabdariffa</name>
    <name type="common">roselle</name>
    <dbReference type="NCBI Taxonomy" id="183260"/>
    <lineage>
        <taxon>Eukaryota</taxon>
        <taxon>Viridiplantae</taxon>
        <taxon>Streptophyta</taxon>
        <taxon>Embryophyta</taxon>
        <taxon>Tracheophyta</taxon>
        <taxon>Spermatophyta</taxon>
        <taxon>Magnoliopsida</taxon>
        <taxon>eudicotyledons</taxon>
        <taxon>Gunneridae</taxon>
        <taxon>Pentapetalae</taxon>
        <taxon>rosids</taxon>
        <taxon>malvids</taxon>
        <taxon>Malvales</taxon>
        <taxon>Malvaceae</taxon>
        <taxon>Malvoideae</taxon>
        <taxon>Hibiscus</taxon>
    </lineage>
</organism>
<dbReference type="Proteomes" id="UP001396334">
    <property type="component" value="Unassembled WGS sequence"/>
</dbReference>
<reference evidence="2 3" key="1">
    <citation type="journal article" date="2024" name="G3 (Bethesda)">
        <title>Genome assembly of Hibiscus sabdariffa L. provides insights into metabolisms of medicinal natural products.</title>
        <authorList>
            <person name="Kim T."/>
        </authorList>
    </citation>
    <scope>NUCLEOTIDE SEQUENCE [LARGE SCALE GENOMIC DNA]</scope>
    <source>
        <strain evidence="2">TK-2024</strain>
        <tissue evidence="2">Old leaves</tissue>
    </source>
</reference>
<evidence type="ECO:0000313" key="2">
    <source>
        <dbReference type="EMBL" id="KAK9019426.1"/>
    </source>
</evidence>